<name>A0ACC1YR78_MELAZ</name>
<protein>
    <submittedName>
        <fullName evidence="1">Uncharacterized protein</fullName>
    </submittedName>
</protein>
<accession>A0ACC1YR78</accession>
<gene>
    <name evidence="1" type="ORF">OWV82_004735</name>
</gene>
<dbReference type="Proteomes" id="UP001164539">
    <property type="component" value="Chromosome 2"/>
</dbReference>
<keyword evidence="2" id="KW-1185">Reference proteome</keyword>
<organism evidence="1 2">
    <name type="scientific">Melia azedarach</name>
    <name type="common">Chinaberry tree</name>
    <dbReference type="NCBI Taxonomy" id="155640"/>
    <lineage>
        <taxon>Eukaryota</taxon>
        <taxon>Viridiplantae</taxon>
        <taxon>Streptophyta</taxon>
        <taxon>Embryophyta</taxon>
        <taxon>Tracheophyta</taxon>
        <taxon>Spermatophyta</taxon>
        <taxon>Magnoliopsida</taxon>
        <taxon>eudicotyledons</taxon>
        <taxon>Gunneridae</taxon>
        <taxon>Pentapetalae</taxon>
        <taxon>rosids</taxon>
        <taxon>malvids</taxon>
        <taxon>Sapindales</taxon>
        <taxon>Meliaceae</taxon>
        <taxon>Melia</taxon>
    </lineage>
</organism>
<sequence length="141" mass="15114">MNPPYPELPSSACDTKPKEVLGINFCLYIHYQTPSSSHSLHTIASKIFLSFSLPLCLSAFVLCFATESFIFTGMSAASSTRPETRVPPRRGQVKSRIFETLKKTVVSAVADLARSRGDGANTAAGTPPASAYNSDANSEIP</sequence>
<evidence type="ECO:0000313" key="1">
    <source>
        <dbReference type="EMBL" id="KAJ4725941.1"/>
    </source>
</evidence>
<proteinExistence type="predicted"/>
<reference evidence="1 2" key="1">
    <citation type="journal article" date="2023" name="Science">
        <title>Complex scaffold remodeling in plant triterpene biosynthesis.</title>
        <authorList>
            <person name="De La Pena R."/>
            <person name="Hodgson H."/>
            <person name="Liu J.C."/>
            <person name="Stephenson M.J."/>
            <person name="Martin A.C."/>
            <person name="Owen C."/>
            <person name="Harkess A."/>
            <person name="Leebens-Mack J."/>
            <person name="Jimenez L.E."/>
            <person name="Osbourn A."/>
            <person name="Sattely E.S."/>
        </authorList>
    </citation>
    <scope>NUCLEOTIDE SEQUENCE [LARGE SCALE GENOMIC DNA]</scope>
    <source>
        <strain evidence="2">cv. JPN11</strain>
        <tissue evidence="1">Leaf</tissue>
    </source>
</reference>
<evidence type="ECO:0000313" key="2">
    <source>
        <dbReference type="Proteomes" id="UP001164539"/>
    </source>
</evidence>
<comment type="caution">
    <text evidence="1">The sequence shown here is derived from an EMBL/GenBank/DDBJ whole genome shotgun (WGS) entry which is preliminary data.</text>
</comment>
<dbReference type="EMBL" id="CM051395">
    <property type="protein sequence ID" value="KAJ4725941.1"/>
    <property type="molecule type" value="Genomic_DNA"/>
</dbReference>